<dbReference type="InterPro" id="IPR002347">
    <property type="entry name" value="SDR_fam"/>
</dbReference>
<dbReference type="OrthoDB" id="9805904at2"/>
<proteinExistence type="inferred from homology"/>
<dbReference type="GO" id="GO:0016614">
    <property type="term" value="F:oxidoreductase activity, acting on CH-OH group of donors"/>
    <property type="evidence" value="ECO:0007669"/>
    <property type="project" value="UniProtKB-ARBA"/>
</dbReference>
<dbReference type="PATRIC" id="fig|1218508.4.peg.717"/>
<dbReference type="PROSITE" id="PS00061">
    <property type="entry name" value="ADH_SHORT"/>
    <property type="match status" value="1"/>
</dbReference>
<dbReference type="STRING" id="1218508.JG29_06990"/>
<protein>
    <submittedName>
        <fullName evidence="4">Oxidoreductase, short chain dehydrogenase/reductase family protein</fullName>
    </submittedName>
</protein>
<reference evidence="4 5" key="1">
    <citation type="submission" date="2014-12" db="EMBL/GenBank/DDBJ databases">
        <title>Comparative genomics of the lactic acid bacteria isolated from the honey bee gut.</title>
        <authorList>
            <person name="Ellegaard K.M."/>
            <person name="Tamarit D."/>
            <person name="Javelind E."/>
            <person name="Olofsson T."/>
            <person name="Andersson S.G."/>
            <person name="Vasquez A."/>
        </authorList>
    </citation>
    <scope>NUCLEOTIDE SEQUENCE [LARGE SCALE GENOMIC DNA]</scope>
    <source>
        <strain evidence="4 5">Hon2</strain>
    </source>
</reference>
<keyword evidence="2" id="KW-0560">Oxidoreductase</keyword>
<name>A0A0F4KR44_9LACO</name>
<dbReference type="AlphaFoldDB" id="A0A0F4KR44"/>
<dbReference type="Proteomes" id="UP000033695">
    <property type="component" value="Unassembled WGS sequence"/>
</dbReference>
<gene>
    <name evidence="4" type="ORF">JG29_06990</name>
</gene>
<dbReference type="PANTHER" id="PTHR48107">
    <property type="entry name" value="NADPH-DEPENDENT ALDEHYDE REDUCTASE-LIKE PROTEIN, CHLOROPLASTIC-RELATED"/>
    <property type="match status" value="1"/>
</dbReference>
<dbReference type="InterPro" id="IPR036291">
    <property type="entry name" value="NAD(P)-bd_dom_sf"/>
</dbReference>
<dbReference type="PANTHER" id="PTHR48107:SF16">
    <property type="entry name" value="NADPH-DEPENDENT ALDEHYDE REDUCTASE 1, CHLOROPLASTIC"/>
    <property type="match status" value="1"/>
</dbReference>
<dbReference type="EMBL" id="JXBZ01000007">
    <property type="protein sequence ID" value="KJY48880.1"/>
    <property type="molecule type" value="Genomic_DNA"/>
</dbReference>
<keyword evidence="5" id="KW-1185">Reference proteome</keyword>
<evidence type="ECO:0000256" key="1">
    <source>
        <dbReference type="ARBA" id="ARBA00006484"/>
    </source>
</evidence>
<dbReference type="Gene3D" id="3.40.50.720">
    <property type="entry name" value="NAD(P)-binding Rossmann-like Domain"/>
    <property type="match status" value="1"/>
</dbReference>
<evidence type="ECO:0000256" key="2">
    <source>
        <dbReference type="ARBA" id="ARBA00023002"/>
    </source>
</evidence>
<evidence type="ECO:0000313" key="4">
    <source>
        <dbReference type="EMBL" id="KJY48880.1"/>
    </source>
</evidence>
<feature type="region of interest" description="Disordered" evidence="3">
    <location>
        <begin position="1"/>
        <end position="25"/>
    </location>
</feature>
<accession>A0A0F4KR44</accession>
<comment type="caution">
    <text evidence="4">The sequence shown here is derived from an EMBL/GenBank/DDBJ whole genome shotgun (WGS) entry which is preliminary data.</text>
</comment>
<organism evidence="4 5">
    <name type="scientific">Bombilactobacillus mellis</name>
    <dbReference type="NCBI Taxonomy" id="1218508"/>
    <lineage>
        <taxon>Bacteria</taxon>
        <taxon>Bacillati</taxon>
        <taxon>Bacillota</taxon>
        <taxon>Bacilli</taxon>
        <taxon>Lactobacillales</taxon>
        <taxon>Lactobacillaceae</taxon>
        <taxon>Bombilactobacillus</taxon>
    </lineage>
</organism>
<evidence type="ECO:0000313" key="5">
    <source>
        <dbReference type="Proteomes" id="UP000033695"/>
    </source>
</evidence>
<dbReference type="PRINTS" id="PR00080">
    <property type="entry name" value="SDRFAMILY"/>
</dbReference>
<dbReference type="RefSeq" id="WP_045922549.1">
    <property type="nucleotide sequence ID" value="NZ_JBHTHW010000003.1"/>
</dbReference>
<comment type="similarity">
    <text evidence="1">Belongs to the short-chain dehydrogenases/reductases (SDR) family.</text>
</comment>
<evidence type="ECO:0000256" key="3">
    <source>
        <dbReference type="SAM" id="MobiDB-lite"/>
    </source>
</evidence>
<sequence>MTDNLKNPLNLYRTKEFPEQSQEYPGLQQQMQPIPDGDMADYEGHNLLRGRHALVTGGDSGIGRAVAIGFAKEGADVAIQYLPAEEPDAQEVVDLIEKTGQKAILLPADFRQRGEAERVVQQALSKLGSLDLIVMNAAIQQHTNSLAELSLDQVHDTFEVNILSMFELVQAAVPHLPAGSAILTSTSVQAFSPTPILLDYASTKAAIANFTKNLAQELAPKGIRVDGVAPGPIWTPLQVCGGQKKSGIPSFGHEEPLDRAGQPDEVAPLYIFLASNMASYITGQIYGVTGGQAIN</sequence>
<dbReference type="SUPFAM" id="SSF51735">
    <property type="entry name" value="NAD(P)-binding Rossmann-fold domains"/>
    <property type="match status" value="1"/>
</dbReference>
<dbReference type="PRINTS" id="PR00081">
    <property type="entry name" value="GDHRDH"/>
</dbReference>
<dbReference type="FunFam" id="3.40.50.720:FF:000097">
    <property type="entry name" value="SDR family oxidoreductase"/>
    <property type="match status" value="1"/>
</dbReference>
<dbReference type="HOGENOM" id="CLU_010194_4_0_9"/>
<dbReference type="InterPro" id="IPR020904">
    <property type="entry name" value="Sc_DH/Rdtase_CS"/>
</dbReference>
<dbReference type="Pfam" id="PF13561">
    <property type="entry name" value="adh_short_C2"/>
    <property type="match status" value="1"/>
</dbReference>